<evidence type="ECO:0000259" key="10">
    <source>
        <dbReference type="Pfam" id="PF04290"/>
    </source>
</evidence>
<dbReference type="GO" id="GO:0005886">
    <property type="term" value="C:plasma membrane"/>
    <property type="evidence" value="ECO:0007669"/>
    <property type="project" value="UniProtKB-SubCell"/>
</dbReference>
<keyword evidence="7 9" id="KW-0472">Membrane</keyword>
<dbReference type="PANTHER" id="PTHR35011:SF4">
    <property type="entry name" value="SLL1102 PROTEIN"/>
    <property type="match status" value="1"/>
</dbReference>
<evidence type="ECO:0000313" key="11">
    <source>
        <dbReference type="EMBL" id="KFF41526.1"/>
    </source>
</evidence>
<dbReference type="PATRIC" id="fig|1527444.3.peg.571"/>
<comment type="caution">
    <text evidence="11">The sequence shown here is derived from an EMBL/GenBank/DDBJ whole genome shotgun (WGS) entry which is preliminary data.</text>
</comment>
<feature type="domain" description="Tripartite ATP-independent periplasmic transporters DctQ component" evidence="10">
    <location>
        <begin position="29"/>
        <end position="166"/>
    </location>
</feature>
<evidence type="ECO:0000256" key="9">
    <source>
        <dbReference type="SAM" id="Phobius"/>
    </source>
</evidence>
<dbReference type="STRING" id="1527444.ucyna2_00595"/>
<reference evidence="11 12" key="1">
    <citation type="submission" date="2014-08" db="EMBL/GenBank/DDBJ databases">
        <title>Comparative genomics reveals surprising divergence of two closely related strains of uncultivated UCYN-A cyanobacteria.</title>
        <authorList>
            <person name="Bombar D."/>
            <person name="Heller P."/>
            <person name="Sanchez-Baracaldo P."/>
            <person name="Carter B.J."/>
            <person name="Zert J.P."/>
        </authorList>
    </citation>
    <scope>NUCLEOTIDE SEQUENCE [LARGE SCALE GENOMIC DNA]</scope>
</reference>
<feature type="transmembrane region" description="Helical" evidence="9">
    <location>
        <begin position="21"/>
        <end position="38"/>
    </location>
</feature>
<dbReference type="GO" id="GO:0005524">
    <property type="term" value="F:ATP binding"/>
    <property type="evidence" value="ECO:0007669"/>
    <property type="project" value="InterPro"/>
</dbReference>
<protein>
    <submittedName>
        <fullName evidence="11">TRAP-type mannitol/chloroaromatic compound transport system, small permease component</fullName>
    </submittedName>
</protein>
<dbReference type="AlphaFoldDB" id="A0A086CH62"/>
<evidence type="ECO:0000256" key="3">
    <source>
        <dbReference type="ARBA" id="ARBA00022475"/>
    </source>
</evidence>
<dbReference type="InterPro" id="IPR007387">
    <property type="entry name" value="TRAP_DctQ"/>
</dbReference>
<proteinExistence type="inferred from homology"/>
<sequence>MQKLLNIAKVIDAINEWIGRFAYWIILLMIFIGVWNVVGRYVGRFLGYSLTSNALIEIQWYLFDIVFFLGAAYTLKHNGHVRVDVFYKDLSLKQKALVDFVGTFIFLIPFCLVIIYYSWDNIINSWKSLEISPDPGGLARYPIKSMIIVSSVSLIFQGISEAIKSLSKFKKQLNSQEENHDPNI</sequence>
<feature type="transmembrane region" description="Helical" evidence="9">
    <location>
        <begin position="96"/>
        <end position="119"/>
    </location>
</feature>
<accession>A0A086CH62</accession>
<dbReference type="Proteomes" id="UP000028922">
    <property type="component" value="Unassembled WGS sequence"/>
</dbReference>
<gene>
    <name evidence="11" type="ORF">ucyna2_00595</name>
</gene>
<evidence type="ECO:0000256" key="4">
    <source>
        <dbReference type="ARBA" id="ARBA00022519"/>
    </source>
</evidence>
<dbReference type="EMBL" id="JPSP01000005">
    <property type="protein sequence ID" value="KFF41526.1"/>
    <property type="molecule type" value="Genomic_DNA"/>
</dbReference>
<evidence type="ECO:0000256" key="8">
    <source>
        <dbReference type="ARBA" id="ARBA00038436"/>
    </source>
</evidence>
<dbReference type="PANTHER" id="PTHR35011">
    <property type="entry name" value="2,3-DIKETO-L-GULONATE TRAP TRANSPORTER SMALL PERMEASE PROTEIN YIAM"/>
    <property type="match status" value="1"/>
</dbReference>
<evidence type="ECO:0000256" key="5">
    <source>
        <dbReference type="ARBA" id="ARBA00022692"/>
    </source>
</evidence>
<evidence type="ECO:0000313" key="12">
    <source>
        <dbReference type="Proteomes" id="UP000028922"/>
    </source>
</evidence>
<dbReference type="InterPro" id="IPR036640">
    <property type="entry name" value="ABC1_TM_sf"/>
</dbReference>
<dbReference type="SUPFAM" id="SSF90123">
    <property type="entry name" value="ABC transporter transmembrane region"/>
    <property type="match status" value="1"/>
</dbReference>
<evidence type="ECO:0000256" key="6">
    <source>
        <dbReference type="ARBA" id="ARBA00022989"/>
    </source>
</evidence>
<organism evidence="11 12">
    <name type="scientific">Candidatus Atelocyanobacterium thalassa isolate SIO64986</name>
    <dbReference type="NCBI Taxonomy" id="1527444"/>
    <lineage>
        <taxon>Bacteria</taxon>
        <taxon>Bacillati</taxon>
        <taxon>Cyanobacteriota</taxon>
        <taxon>Cyanophyceae</taxon>
        <taxon>Oscillatoriophycideae</taxon>
        <taxon>Chroococcales</taxon>
        <taxon>Aphanothecaceae</taxon>
        <taxon>Candidatus Atelocyanobacterium</taxon>
        <taxon>Candidatus Atelocyanobacterium thalassae</taxon>
    </lineage>
</organism>
<dbReference type="Pfam" id="PF04290">
    <property type="entry name" value="DctQ"/>
    <property type="match status" value="1"/>
</dbReference>
<evidence type="ECO:0000256" key="2">
    <source>
        <dbReference type="ARBA" id="ARBA00022448"/>
    </source>
</evidence>
<evidence type="ECO:0000256" key="7">
    <source>
        <dbReference type="ARBA" id="ARBA00023136"/>
    </source>
</evidence>
<keyword evidence="3" id="KW-1003">Cell membrane</keyword>
<keyword evidence="6 9" id="KW-1133">Transmembrane helix</keyword>
<dbReference type="InterPro" id="IPR055348">
    <property type="entry name" value="DctQ"/>
</dbReference>
<comment type="similarity">
    <text evidence="8">Belongs to the TRAP transporter small permease family.</text>
</comment>
<keyword evidence="4" id="KW-0997">Cell inner membrane</keyword>
<dbReference type="eggNOG" id="COG4665">
    <property type="taxonomic scope" value="Bacteria"/>
</dbReference>
<keyword evidence="5 9" id="KW-0812">Transmembrane</keyword>
<feature type="transmembrane region" description="Helical" evidence="9">
    <location>
        <begin position="58"/>
        <end position="75"/>
    </location>
</feature>
<feature type="transmembrane region" description="Helical" evidence="9">
    <location>
        <begin position="139"/>
        <end position="159"/>
    </location>
</feature>
<evidence type="ECO:0000256" key="1">
    <source>
        <dbReference type="ARBA" id="ARBA00004429"/>
    </source>
</evidence>
<name>A0A086CH62_9CHRO</name>
<comment type="subcellular location">
    <subcellularLocation>
        <location evidence="1">Cell inner membrane</location>
        <topology evidence="1">Multi-pass membrane protein</topology>
    </subcellularLocation>
</comment>
<keyword evidence="2" id="KW-0813">Transport</keyword>